<dbReference type="GO" id="GO:0000976">
    <property type="term" value="F:transcription cis-regulatory region binding"/>
    <property type="evidence" value="ECO:0007669"/>
    <property type="project" value="TreeGrafter"/>
</dbReference>
<evidence type="ECO:0000259" key="5">
    <source>
        <dbReference type="PROSITE" id="PS50931"/>
    </source>
</evidence>
<dbReference type="PRINTS" id="PR00039">
    <property type="entry name" value="HTHLYSR"/>
</dbReference>
<dbReference type="InterPro" id="IPR000847">
    <property type="entry name" value="LysR_HTH_N"/>
</dbReference>
<keyword evidence="2" id="KW-0805">Transcription regulation</keyword>
<dbReference type="PANTHER" id="PTHR30126">
    <property type="entry name" value="HTH-TYPE TRANSCRIPTIONAL REGULATOR"/>
    <property type="match status" value="1"/>
</dbReference>
<reference evidence="7" key="1">
    <citation type="journal article" date="2021" name="Int. J. Syst. Evol. Microbiol.">
        <title>Actinocatenispora comari sp. nov., an endophytic actinomycete isolated from aerial parts of Comarum salesowianum.</title>
        <authorList>
            <person name="Oyunbileg N."/>
            <person name="Iizaka Y."/>
            <person name="Hamada M."/>
            <person name="Davaapurev B.O."/>
            <person name="Fukumoto A."/>
            <person name="Tsetseg B."/>
            <person name="Kato F."/>
            <person name="Tamura T."/>
            <person name="Batkhuu J."/>
            <person name="Anzai Y."/>
        </authorList>
    </citation>
    <scope>NUCLEOTIDE SEQUENCE [LARGE SCALE GENOMIC DNA]</scope>
    <source>
        <strain evidence="7">NUM-2625</strain>
    </source>
</reference>
<dbReference type="Pfam" id="PF03466">
    <property type="entry name" value="LysR_substrate"/>
    <property type="match status" value="1"/>
</dbReference>
<dbReference type="InterPro" id="IPR005119">
    <property type="entry name" value="LysR_subst-bd"/>
</dbReference>
<name>A0A8J4AAX0_9ACTN</name>
<comment type="similarity">
    <text evidence="1">Belongs to the LysR transcriptional regulatory family.</text>
</comment>
<dbReference type="Pfam" id="PF00126">
    <property type="entry name" value="HTH_1"/>
    <property type="match status" value="1"/>
</dbReference>
<evidence type="ECO:0000313" key="7">
    <source>
        <dbReference type="Proteomes" id="UP000614996"/>
    </source>
</evidence>
<dbReference type="SUPFAM" id="SSF46785">
    <property type="entry name" value="Winged helix' DNA-binding domain"/>
    <property type="match status" value="1"/>
</dbReference>
<dbReference type="InterPro" id="IPR036390">
    <property type="entry name" value="WH_DNA-bd_sf"/>
</dbReference>
<gene>
    <name evidence="6" type="ORF">NUM_06680</name>
</gene>
<accession>A0A8J4AAX0</accession>
<dbReference type="Gene3D" id="1.10.10.10">
    <property type="entry name" value="Winged helix-like DNA-binding domain superfamily/Winged helix DNA-binding domain"/>
    <property type="match status" value="1"/>
</dbReference>
<dbReference type="AlphaFoldDB" id="A0A8J4AAX0"/>
<keyword evidence="7" id="KW-1185">Reference proteome</keyword>
<evidence type="ECO:0000256" key="4">
    <source>
        <dbReference type="ARBA" id="ARBA00023163"/>
    </source>
</evidence>
<dbReference type="PANTHER" id="PTHR30126:SF39">
    <property type="entry name" value="HTH-TYPE TRANSCRIPTIONAL REGULATOR CYSL"/>
    <property type="match status" value="1"/>
</dbReference>
<evidence type="ECO:0000256" key="2">
    <source>
        <dbReference type="ARBA" id="ARBA00023015"/>
    </source>
</evidence>
<evidence type="ECO:0000313" key="6">
    <source>
        <dbReference type="EMBL" id="GIL25413.1"/>
    </source>
</evidence>
<feature type="domain" description="HTH lysR-type" evidence="5">
    <location>
        <begin position="16"/>
        <end position="73"/>
    </location>
</feature>
<dbReference type="Gene3D" id="3.40.190.10">
    <property type="entry name" value="Periplasmic binding protein-like II"/>
    <property type="match status" value="2"/>
</dbReference>
<evidence type="ECO:0000256" key="1">
    <source>
        <dbReference type="ARBA" id="ARBA00009437"/>
    </source>
</evidence>
<organism evidence="6 7">
    <name type="scientific">Actinocatenispora comari</name>
    <dbReference type="NCBI Taxonomy" id="2807577"/>
    <lineage>
        <taxon>Bacteria</taxon>
        <taxon>Bacillati</taxon>
        <taxon>Actinomycetota</taxon>
        <taxon>Actinomycetes</taxon>
        <taxon>Micromonosporales</taxon>
        <taxon>Micromonosporaceae</taxon>
        <taxon>Actinocatenispora</taxon>
    </lineage>
</organism>
<sequence length="332" mass="35455">MELGPRVAGGSKGATVTPTQLRAFSAVVRLGSVKHAADELRVSEAAVSLNIAKLRRELGDQLFVRTSTGLAFTPGGLRLASRAAELLGLQDRTVFEVRQAAGTQRLLRIAASSLFAEQVAPGLIDLFTARAKDLDVELSVHSPSRFATALRNREVDVAIGPQPVEPDDALLCRPFLRYRMIAVVGPEHPLAGRAVDARQLRAQTWLLGPSAANDVSAVSQLLLRLHVPEEHQQIFQSHAAAVDQAKRSKGVAMAPAFAVTADLASKTLVQLSGLGTSVDGVWHTVVLADTGPSPAAELVRFISTPRAIQAMMRGSGVNIGRFRPSIHITLWS</sequence>
<dbReference type="SUPFAM" id="SSF53850">
    <property type="entry name" value="Periplasmic binding protein-like II"/>
    <property type="match status" value="1"/>
</dbReference>
<comment type="caution">
    <text evidence="6">The sequence shown here is derived from an EMBL/GenBank/DDBJ whole genome shotgun (WGS) entry which is preliminary data.</text>
</comment>
<keyword evidence="4" id="KW-0804">Transcription</keyword>
<dbReference type="GO" id="GO:0003700">
    <property type="term" value="F:DNA-binding transcription factor activity"/>
    <property type="evidence" value="ECO:0007669"/>
    <property type="project" value="InterPro"/>
</dbReference>
<dbReference type="PROSITE" id="PS50931">
    <property type="entry name" value="HTH_LYSR"/>
    <property type="match status" value="1"/>
</dbReference>
<dbReference type="InterPro" id="IPR036388">
    <property type="entry name" value="WH-like_DNA-bd_sf"/>
</dbReference>
<protein>
    <submittedName>
        <fullName evidence="6">LysR family transcriptional regulator</fullName>
    </submittedName>
</protein>
<dbReference type="Proteomes" id="UP000614996">
    <property type="component" value="Unassembled WGS sequence"/>
</dbReference>
<dbReference type="EMBL" id="BOPO01000006">
    <property type="protein sequence ID" value="GIL25413.1"/>
    <property type="molecule type" value="Genomic_DNA"/>
</dbReference>
<keyword evidence="3" id="KW-0238">DNA-binding</keyword>
<proteinExistence type="inferred from homology"/>
<evidence type="ECO:0000256" key="3">
    <source>
        <dbReference type="ARBA" id="ARBA00023125"/>
    </source>
</evidence>